<evidence type="ECO:0000313" key="3">
    <source>
        <dbReference type="Proteomes" id="UP000814243"/>
    </source>
</evidence>
<feature type="compositionally biased region" description="Polar residues" evidence="1">
    <location>
        <begin position="310"/>
        <end position="327"/>
    </location>
</feature>
<organism evidence="2 3">
    <name type="scientific">Spodoptera exigua</name>
    <name type="common">Beet armyworm</name>
    <name type="synonym">Noctua fulgens</name>
    <dbReference type="NCBI Taxonomy" id="7107"/>
    <lineage>
        <taxon>Eukaryota</taxon>
        <taxon>Metazoa</taxon>
        <taxon>Ecdysozoa</taxon>
        <taxon>Arthropoda</taxon>
        <taxon>Hexapoda</taxon>
        <taxon>Insecta</taxon>
        <taxon>Pterygota</taxon>
        <taxon>Neoptera</taxon>
        <taxon>Endopterygota</taxon>
        <taxon>Lepidoptera</taxon>
        <taxon>Glossata</taxon>
        <taxon>Ditrysia</taxon>
        <taxon>Noctuoidea</taxon>
        <taxon>Noctuidae</taxon>
        <taxon>Amphipyrinae</taxon>
        <taxon>Spodoptera</taxon>
    </lineage>
</organism>
<evidence type="ECO:0000256" key="1">
    <source>
        <dbReference type="SAM" id="MobiDB-lite"/>
    </source>
</evidence>
<evidence type="ECO:0000313" key="2">
    <source>
        <dbReference type="EMBL" id="KAH9644356.1"/>
    </source>
</evidence>
<reference evidence="2" key="1">
    <citation type="journal article" date="2021" name="G3 (Bethesda)">
        <title>Genome and transcriptome analysis of the beet armyworm Spodoptera exigua reveals targets for pest control. .</title>
        <authorList>
            <person name="Simon S."/>
            <person name="Breeschoten T."/>
            <person name="Jansen H.J."/>
            <person name="Dirks R.P."/>
            <person name="Schranz M.E."/>
            <person name="Ros V.I.D."/>
        </authorList>
    </citation>
    <scope>NUCLEOTIDE SEQUENCE</scope>
    <source>
        <strain evidence="2">TB_SE_WUR_2020</strain>
    </source>
</reference>
<feature type="region of interest" description="Disordered" evidence="1">
    <location>
        <begin position="279"/>
        <end position="411"/>
    </location>
</feature>
<dbReference type="EMBL" id="JACEFF010000086">
    <property type="protein sequence ID" value="KAH9644356.1"/>
    <property type="molecule type" value="Genomic_DNA"/>
</dbReference>
<feature type="compositionally biased region" description="Low complexity" evidence="1">
    <location>
        <begin position="328"/>
        <end position="338"/>
    </location>
</feature>
<protein>
    <submittedName>
        <fullName evidence="2">Uncharacterized protein</fullName>
    </submittedName>
</protein>
<feature type="compositionally biased region" description="Basic and acidic residues" evidence="1">
    <location>
        <begin position="356"/>
        <end position="379"/>
    </location>
</feature>
<name>A0A922SNW3_SPOEX</name>
<dbReference type="AlphaFoldDB" id="A0A922SNW3"/>
<gene>
    <name evidence="2" type="ORF">HF086_006384</name>
</gene>
<sequence length="411" mass="46975">PYFQAERYRERRRLATPSPTPSPPRRQAVPTPPAGNWFKSLDRLTRKKKNTKIEKESIITTEDEAPRKTYPKPAKPLTSPAKNLRFFGDTDPDSDANVKPSTETKRYTHTKHGTLRKTISNSSTGLDEVDHGELTSKSYSLSNLHRDEKSESPNGKHYKRNLQNISEIQSNSETESQFDRKVNAKPPISPYERSRSHSSSKTLKGSKGDVRRRHDDRGSSSELRGIGDIPDPGRMTRNRSRDDVSSVNSSNLQVRTTTKSFSIFAPWTPKHYNDQHDVHYAQRPRKSKPKEIVKKASSTKTLTEDRPATLQKNKSYSQTTLTRRPQNSRLTSSSSTLYKKSDKRIKDTNTTPRKSVARDGKKSQSSEIINRESDRERLSRSISMPKDNNKKAGWFRLSSKNKKPEINTRVR</sequence>
<feature type="non-terminal residue" evidence="2">
    <location>
        <position position="1"/>
    </location>
</feature>
<feature type="compositionally biased region" description="Polar residues" evidence="1">
    <location>
        <begin position="161"/>
        <end position="175"/>
    </location>
</feature>
<comment type="caution">
    <text evidence="2">The sequence shown here is derived from an EMBL/GenBank/DDBJ whole genome shotgun (WGS) entry which is preliminary data.</text>
</comment>
<dbReference type="Proteomes" id="UP000814243">
    <property type="component" value="Unassembled WGS sequence"/>
</dbReference>
<accession>A0A922SNW3</accession>
<feature type="region of interest" description="Disordered" evidence="1">
    <location>
        <begin position="1"/>
        <end position="253"/>
    </location>
</feature>
<feature type="compositionally biased region" description="Basic and acidic residues" evidence="1">
    <location>
        <begin position="206"/>
        <end position="219"/>
    </location>
</feature>
<feature type="compositionally biased region" description="Basic and acidic residues" evidence="1">
    <location>
        <begin position="402"/>
        <end position="411"/>
    </location>
</feature>
<proteinExistence type="predicted"/>